<proteinExistence type="predicted"/>
<dbReference type="Proteomes" id="UP000265520">
    <property type="component" value="Unassembled WGS sequence"/>
</dbReference>
<feature type="non-terminal residue" evidence="1">
    <location>
        <position position="1"/>
    </location>
</feature>
<dbReference type="EMBL" id="LXQA010068356">
    <property type="protein sequence ID" value="MCI08254.1"/>
    <property type="molecule type" value="Genomic_DNA"/>
</dbReference>
<reference evidence="1 2" key="1">
    <citation type="journal article" date="2018" name="Front. Plant Sci.">
        <title>Red Clover (Trifolium pratense) and Zigzag Clover (T. medium) - A Picture of Genomic Similarities and Differences.</title>
        <authorList>
            <person name="Dluhosova J."/>
            <person name="Istvanek J."/>
            <person name="Nedelnik J."/>
            <person name="Repkova J."/>
        </authorList>
    </citation>
    <scope>NUCLEOTIDE SEQUENCE [LARGE SCALE GENOMIC DNA]</scope>
    <source>
        <strain evidence="2">cv. 10/8</strain>
        <tissue evidence="1">Leaf</tissue>
    </source>
</reference>
<name>A0A392P8Y3_9FABA</name>
<organism evidence="1 2">
    <name type="scientific">Trifolium medium</name>
    <dbReference type="NCBI Taxonomy" id="97028"/>
    <lineage>
        <taxon>Eukaryota</taxon>
        <taxon>Viridiplantae</taxon>
        <taxon>Streptophyta</taxon>
        <taxon>Embryophyta</taxon>
        <taxon>Tracheophyta</taxon>
        <taxon>Spermatophyta</taxon>
        <taxon>Magnoliopsida</taxon>
        <taxon>eudicotyledons</taxon>
        <taxon>Gunneridae</taxon>
        <taxon>Pentapetalae</taxon>
        <taxon>rosids</taxon>
        <taxon>fabids</taxon>
        <taxon>Fabales</taxon>
        <taxon>Fabaceae</taxon>
        <taxon>Papilionoideae</taxon>
        <taxon>50 kb inversion clade</taxon>
        <taxon>NPAAA clade</taxon>
        <taxon>Hologalegina</taxon>
        <taxon>IRL clade</taxon>
        <taxon>Trifolieae</taxon>
        <taxon>Trifolium</taxon>
    </lineage>
</organism>
<evidence type="ECO:0000313" key="1">
    <source>
        <dbReference type="EMBL" id="MCI08254.1"/>
    </source>
</evidence>
<evidence type="ECO:0000313" key="2">
    <source>
        <dbReference type="Proteomes" id="UP000265520"/>
    </source>
</evidence>
<keyword evidence="2" id="KW-1185">Reference proteome</keyword>
<accession>A0A392P8Y3</accession>
<protein>
    <submittedName>
        <fullName evidence="1">Uncharacterized protein</fullName>
    </submittedName>
</protein>
<dbReference type="AlphaFoldDB" id="A0A392P8Y3"/>
<comment type="caution">
    <text evidence="1">The sequence shown here is derived from an EMBL/GenBank/DDBJ whole genome shotgun (WGS) entry which is preliminary data.</text>
</comment>
<sequence>LKSKGDETTQTKSDAGSHLLLVQSVAGENKYDWQDKVEKIKHLEEKQNIQGGQVIVPGQMRTLLLNLRTYYWEIQSPH</sequence>